<evidence type="ECO:0000313" key="2">
    <source>
        <dbReference type="Proteomes" id="UP001529510"/>
    </source>
</evidence>
<comment type="caution">
    <text evidence="1">The sequence shown here is derived from an EMBL/GenBank/DDBJ whole genome shotgun (WGS) entry which is preliminary data.</text>
</comment>
<feature type="non-terminal residue" evidence="1">
    <location>
        <position position="53"/>
    </location>
</feature>
<gene>
    <name evidence="1" type="ORF">M9458_048700</name>
</gene>
<keyword evidence="2" id="KW-1185">Reference proteome</keyword>
<dbReference type="EMBL" id="JAMKFB020000024">
    <property type="protein sequence ID" value="KAL0157454.1"/>
    <property type="molecule type" value="Genomic_DNA"/>
</dbReference>
<organism evidence="1 2">
    <name type="scientific">Cirrhinus mrigala</name>
    <name type="common">Mrigala</name>
    <dbReference type="NCBI Taxonomy" id="683832"/>
    <lineage>
        <taxon>Eukaryota</taxon>
        <taxon>Metazoa</taxon>
        <taxon>Chordata</taxon>
        <taxon>Craniata</taxon>
        <taxon>Vertebrata</taxon>
        <taxon>Euteleostomi</taxon>
        <taxon>Actinopterygii</taxon>
        <taxon>Neopterygii</taxon>
        <taxon>Teleostei</taxon>
        <taxon>Ostariophysi</taxon>
        <taxon>Cypriniformes</taxon>
        <taxon>Cyprinidae</taxon>
        <taxon>Labeoninae</taxon>
        <taxon>Labeonini</taxon>
        <taxon>Cirrhinus</taxon>
    </lineage>
</organism>
<reference evidence="1 2" key="1">
    <citation type="submission" date="2024-05" db="EMBL/GenBank/DDBJ databases">
        <title>Genome sequencing and assembly of Indian major carp, Cirrhinus mrigala (Hamilton, 1822).</title>
        <authorList>
            <person name="Mohindra V."/>
            <person name="Chowdhury L.M."/>
            <person name="Lal K."/>
            <person name="Jena J.K."/>
        </authorList>
    </citation>
    <scope>NUCLEOTIDE SEQUENCE [LARGE SCALE GENOMIC DNA]</scope>
    <source>
        <strain evidence="1">CM1030</strain>
        <tissue evidence="1">Blood</tissue>
    </source>
</reference>
<evidence type="ECO:0000313" key="1">
    <source>
        <dbReference type="EMBL" id="KAL0157454.1"/>
    </source>
</evidence>
<proteinExistence type="predicted"/>
<name>A0ABD0N5P2_CIRMR</name>
<sequence>MSWSDSFWSCCSSILTFHQASTPSTILTCVRSLRRTTSAFPWSLSAETRPRNS</sequence>
<dbReference type="Proteomes" id="UP001529510">
    <property type="component" value="Unassembled WGS sequence"/>
</dbReference>
<accession>A0ABD0N5P2</accession>
<dbReference type="AlphaFoldDB" id="A0ABD0N5P2"/>
<feature type="non-terminal residue" evidence="1">
    <location>
        <position position="1"/>
    </location>
</feature>
<protein>
    <submittedName>
        <fullName evidence="1">Uncharacterized protein</fullName>
    </submittedName>
</protein>